<protein>
    <submittedName>
        <fullName evidence="2">Outer membrane lipoprotein carrier protein LolA</fullName>
    </submittedName>
</protein>
<evidence type="ECO:0000313" key="2">
    <source>
        <dbReference type="EMBL" id="MFB5944391.1"/>
    </source>
</evidence>
<comment type="caution">
    <text evidence="2">The sequence shown here is derived from an EMBL/GenBank/DDBJ whole genome shotgun (WGS) entry which is preliminary data.</text>
</comment>
<keyword evidence="1" id="KW-0732">Signal</keyword>
<dbReference type="RefSeq" id="WP_375555973.1">
    <property type="nucleotide sequence ID" value="NZ_JBBVGT010000001.1"/>
</dbReference>
<accession>A0ABV5CA95</accession>
<dbReference type="Gene3D" id="2.50.20.10">
    <property type="entry name" value="Lipoprotein localisation LolA/LolB/LppX"/>
    <property type="match status" value="1"/>
</dbReference>
<dbReference type="SUPFAM" id="SSF89392">
    <property type="entry name" value="Prokaryotic lipoproteins and lipoprotein localization factors"/>
    <property type="match status" value="1"/>
</dbReference>
<keyword evidence="2" id="KW-0449">Lipoprotein</keyword>
<name>A0ABV5CA95_9SPHI</name>
<dbReference type="EMBL" id="JBBVGT010000001">
    <property type="protein sequence ID" value="MFB5944391.1"/>
    <property type="molecule type" value="Genomic_DNA"/>
</dbReference>
<evidence type="ECO:0000313" key="3">
    <source>
        <dbReference type="Proteomes" id="UP001580928"/>
    </source>
</evidence>
<dbReference type="CDD" id="cd16325">
    <property type="entry name" value="LolA"/>
    <property type="match status" value="1"/>
</dbReference>
<dbReference type="Proteomes" id="UP001580928">
    <property type="component" value="Unassembled WGS sequence"/>
</dbReference>
<evidence type="ECO:0000256" key="1">
    <source>
        <dbReference type="ARBA" id="ARBA00022729"/>
    </source>
</evidence>
<keyword evidence="3" id="KW-1185">Reference proteome</keyword>
<dbReference type="Pfam" id="PF03548">
    <property type="entry name" value="LolA"/>
    <property type="match status" value="1"/>
</dbReference>
<gene>
    <name evidence="2" type="ORF">WKR92_00955</name>
</gene>
<proteinExistence type="predicted"/>
<dbReference type="InterPro" id="IPR004564">
    <property type="entry name" value="OM_lipoprot_carrier_LolA-like"/>
</dbReference>
<dbReference type="PANTHER" id="PTHR35869">
    <property type="entry name" value="OUTER-MEMBRANE LIPOPROTEIN CARRIER PROTEIN"/>
    <property type="match status" value="1"/>
</dbReference>
<reference evidence="2 3" key="1">
    <citation type="submission" date="2024-04" db="EMBL/GenBank/DDBJ databases">
        <title>Albibacterium profundi sp. nov., isolated from sediment of the Challenger Deep of Mariana Trench.</title>
        <authorList>
            <person name="Wang Y."/>
        </authorList>
    </citation>
    <scope>NUCLEOTIDE SEQUENCE [LARGE SCALE GENOMIC DNA]</scope>
    <source>
        <strain evidence="2 3">RHL897</strain>
    </source>
</reference>
<sequence>MKCIFKIYVATTFFLFLGIYAFGQNNAQAILDQVSKKYSSFKTIKADFVLTGINEIETGAGYDEKGRVYLEPGTKKYKIETAQQAFISDGKTQWAVMKDIGEVQITNLNPDDASISPSNIFSFYKTGYRTESKNQQTADGRTLYVIDLTPLDENQNISKIRMRIDKSTNFIYDATISDKNGNTYTYKLSNIETNRTFSPGIFSFYKHNYPDLEIVDLR</sequence>
<dbReference type="PANTHER" id="PTHR35869:SF1">
    <property type="entry name" value="OUTER-MEMBRANE LIPOPROTEIN CARRIER PROTEIN"/>
    <property type="match status" value="1"/>
</dbReference>
<organism evidence="2 3">
    <name type="scientific">Albibacterium profundi</name>
    <dbReference type="NCBI Taxonomy" id="3134906"/>
    <lineage>
        <taxon>Bacteria</taxon>
        <taxon>Pseudomonadati</taxon>
        <taxon>Bacteroidota</taxon>
        <taxon>Sphingobacteriia</taxon>
        <taxon>Sphingobacteriales</taxon>
        <taxon>Sphingobacteriaceae</taxon>
        <taxon>Albibacterium</taxon>
    </lineage>
</organism>
<dbReference type="InterPro" id="IPR029046">
    <property type="entry name" value="LolA/LolB/LppX"/>
</dbReference>